<feature type="domain" description="Gylcosyl hydrolase 115 C-terminal" evidence="2">
    <location>
        <begin position="745"/>
        <end position="918"/>
    </location>
</feature>
<dbReference type="PANTHER" id="PTHR37842:SF2">
    <property type="entry name" value="GYLCOSYL HYDROLASE 115 C-TERMINAL DOMAIN-CONTAINING PROTEIN"/>
    <property type="match status" value="1"/>
</dbReference>
<dbReference type="InterPro" id="IPR041437">
    <property type="entry name" value="GH115_C"/>
</dbReference>
<protein>
    <recommendedName>
        <fullName evidence="2">Gylcosyl hydrolase 115 C-terminal domain-containing protein</fullName>
    </recommendedName>
</protein>
<dbReference type="InterPro" id="IPR031924">
    <property type="entry name" value="GH115"/>
</dbReference>
<dbReference type="Gene3D" id="1.20.58.2150">
    <property type="match status" value="1"/>
</dbReference>
<dbReference type="Gene3D" id="3.30.379.10">
    <property type="entry name" value="Chitobiase/beta-hexosaminidase domain 2-like"/>
    <property type="match status" value="1"/>
</dbReference>
<keyword evidence="1" id="KW-0378">Hydrolase</keyword>
<gene>
    <name evidence="3" type="ORF">GC101_11020</name>
</gene>
<dbReference type="SUPFAM" id="SSF55545">
    <property type="entry name" value="beta-N-acetylhexosaminidase-like domain"/>
    <property type="match status" value="1"/>
</dbReference>
<dbReference type="Pfam" id="PF15979">
    <property type="entry name" value="Glyco_hydro_115"/>
    <property type="match status" value="1"/>
</dbReference>
<evidence type="ECO:0000256" key="1">
    <source>
        <dbReference type="ARBA" id="ARBA00022801"/>
    </source>
</evidence>
<evidence type="ECO:0000259" key="2">
    <source>
        <dbReference type="Pfam" id="PF17829"/>
    </source>
</evidence>
<dbReference type="InterPro" id="IPR029018">
    <property type="entry name" value="Hex-like_dom2"/>
</dbReference>
<comment type="caution">
    <text evidence="3">The sequence shown here is derived from an EMBL/GenBank/DDBJ whole genome shotgun (WGS) entry which is preliminary data.</text>
</comment>
<accession>A0ABX1YEJ7</accession>
<evidence type="ECO:0000313" key="4">
    <source>
        <dbReference type="Proteomes" id="UP000596857"/>
    </source>
</evidence>
<dbReference type="InterPro" id="IPR042301">
    <property type="entry name" value="GH115_sf"/>
</dbReference>
<organism evidence="3 4">
    <name type="scientific">Paenibacillus phytohabitans</name>
    <dbReference type="NCBI Taxonomy" id="2654978"/>
    <lineage>
        <taxon>Bacteria</taxon>
        <taxon>Bacillati</taxon>
        <taxon>Bacillota</taxon>
        <taxon>Bacilli</taxon>
        <taxon>Bacillales</taxon>
        <taxon>Paenibacillaceae</taxon>
        <taxon>Paenibacillus</taxon>
    </lineage>
</organism>
<name>A0ABX1YEJ7_9BACL</name>
<dbReference type="Gene3D" id="2.60.120.1620">
    <property type="match status" value="2"/>
</dbReference>
<keyword evidence="4" id="KW-1185">Reference proteome</keyword>
<proteinExistence type="predicted"/>
<sequence>MSERENSAVHIAVNNLIRDIAAVCGCKAVLSQEIGQCSIVIGTADNEAVAENISGKWLSLDKLRAEGAYRWEGFLQELVDGVLYIIGTDRRGTIYGIYDLCEQLGVSPWYYWADVPVKVKDTFSLPADYSKADWPSVKYRGIFLNDEEELNDWAKLHTADDTIGPEAYEKIFELLLRLKANYIWPAMHVNYFNGNLENGALAEQMGIVVGTSHCDMLLRSNQNEWTPWIMSKGYTDAVYDYSIEGRNREILLEYWQESVEQNKNYEVSFTMGMRGIHDSGFHTKAIDEDDSLSAEEKTAAKVRLLGEIIKDQREILTKALGEAKGTEVLQTFVPYKEVLDLYNLGLEVPEDVTLIWANDNFGHVRRYPNEAERGRSGGHGLYYHSSYWAHGGTAMSYLFINSIPLAHTGNELRKSYESGIRNIWVQNIGGLKPLEQDMEFFIRYGWEAGRETGITKNTRQFTEHWINTNFSGNHGAEAAELYEVFAQVTNVRKIEHMNSDVFTQTVLGDEAGRRLMKLEDIYRRGNAILDSLPPEEHSAFFQLFLMKIHASYYTNHEFYYADRSNLSYARGNMQAADQYTELSGKMLDYKRTMLHFYNYKMSEGKWEGILTPESFPPPPTAMFPARTPALRISGSGAKVDLWNNDEVLSFSAYGVAQKWIEIGNQGAGSLPYSIEVTEGTDWITLSESEGTIHTEKRILVSVLNPAEHAGKQGVINVHDHRDGSVFPVKIQVEEAADLPEGVAPYIEADGYVSIPAAGYDRNIFHDGVEGEAAKAGWVTVPGLGRHEGDAVMAWHSELTPAGDVLKENPHLEYDLYLQHSGKFKLEIHRFLTLDSTGQIRFGVGMDEEEPFIVESETRDEWLGNWKEAVFDNGEKIMVELPFLSSGAHTLKIYMVDRYVTLTKLVLYTNAQSGSNLGPVFSRHGETPVPAYGLESPDVQWDKLEQLGSGLYLTSADEVPPPNVLYADREFFKTMNTEIFNKLVNSPQTELGEPRYANISGNDGSKDWLQEFGSGVFVEQDGVLAIEAEYALENSANAYLTTAADGSGLSWSHLQAETNGRTGLAMHVAPPGIRWDHPEQAPALHYRLNISTPGTYQVWMLLRHYNDKSDSCYLALDGEVQPISEQFGGGTLHTYNTAYVYYWCAISDLALTAGEHVLSVLARKSQLRIDRIYLTTGNELPPVDAEWKDSERR</sequence>
<dbReference type="Proteomes" id="UP000596857">
    <property type="component" value="Unassembled WGS sequence"/>
</dbReference>
<reference evidence="3 4" key="1">
    <citation type="submission" date="2019-10" db="EMBL/GenBank/DDBJ databases">
        <title>Description of Paenibacillus terricola sp. nov.</title>
        <authorList>
            <person name="Carlier A."/>
            <person name="Qi S."/>
        </authorList>
    </citation>
    <scope>NUCLEOTIDE SEQUENCE [LARGE SCALE GENOMIC DNA]</scope>
    <source>
        <strain evidence="3 4">LMG 31459</strain>
    </source>
</reference>
<feature type="domain" description="Gylcosyl hydrolase 115 C-terminal" evidence="2">
    <location>
        <begin position="1015"/>
        <end position="1177"/>
    </location>
</feature>
<dbReference type="Gene3D" id="3.20.20.520">
    <property type="entry name" value="Glycosyl hydrolase family 115"/>
    <property type="match status" value="1"/>
</dbReference>
<dbReference type="EMBL" id="WHOB01000027">
    <property type="protein sequence ID" value="NOU79410.1"/>
    <property type="molecule type" value="Genomic_DNA"/>
</dbReference>
<dbReference type="Pfam" id="PF17829">
    <property type="entry name" value="GH115_C"/>
    <property type="match status" value="2"/>
</dbReference>
<evidence type="ECO:0000313" key="3">
    <source>
        <dbReference type="EMBL" id="NOU79410.1"/>
    </source>
</evidence>
<dbReference type="PANTHER" id="PTHR37842">
    <property type="match status" value="1"/>
</dbReference>